<sequence>MAMFFAQRVILGKTAFADVPAALKAGCAEVLIDSGLPELVPEEYGGTAK</sequence>
<organism evidence="1 2">
    <name type="scientific">Candidatus Caccousia avicola</name>
    <dbReference type="NCBI Taxonomy" id="2840721"/>
    <lineage>
        <taxon>Bacteria</taxon>
        <taxon>Bacillati</taxon>
        <taxon>Bacillota</taxon>
        <taxon>Clostridia</taxon>
        <taxon>Eubacteriales</taxon>
        <taxon>Oscillospiraceae</taxon>
        <taxon>Oscillospiraceae incertae sedis</taxon>
        <taxon>Candidatus Caccousia</taxon>
    </lineage>
</organism>
<evidence type="ECO:0000313" key="1">
    <source>
        <dbReference type="EMBL" id="HIR47822.1"/>
    </source>
</evidence>
<reference evidence="1" key="2">
    <citation type="journal article" date="2021" name="PeerJ">
        <title>Extensive microbial diversity within the chicken gut microbiome revealed by metagenomics and culture.</title>
        <authorList>
            <person name="Gilroy R."/>
            <person name="Ravi A."/>
            <person name="Getino M."/>
            <person name="Pursley I."/>
            <person name="Horton D.L."/>
            <person name="Alikhan N.F."/>
            <person name="Baker D."/>
            <person name="Gharbi K."/>
            <person name="Hall N."/>
            <person name="Watson M."/>
            <person name="Adriaenssens E.M."/>
            <person name="Foster-Nyarko E."/>
            <person name="Jarju S."/>
            <person name="Secka A."/>
            <person name="Antonio M."/>
            <person name="Oren A."/>
            <person name="Chaudhuri R.R."/>
            <person name="La Ragione R."/>
            <person name="Hildebrand F."/>
            <person name="Pallen M.J."/>
        </authorList>
    </citation>
    <scope>NUCLEOTIDE SEQUENCE</scope>
    <source>
        <strain evidence="1">ChiSxjej1B13-7958</strain>
    </source>
</reference>
<dbReference type="AlphaFoldDB" id="A0A9D1DF26"/>
<dbReference type="EMBL" id="DVGZ01000101">
    <property type="protein sequence ID" value="HIR47822.1"/>
    <property type="molecule type" value="Genomic_DNA"/>
</dbReference>
<protein>
    <submittedName>
        <fullName evidence="1">Uncharacterized protein</fullName>
    </submittedName>
</protein>
<reference evidence="1" key="1">
    <citation type="submission" date="2020-10" db="EMBL/GenBank/DDBJ databases">
        <authorList>
            <person name="Gilroy R."/>
        </authorList>
    </citation>
    <scope>NUCLEOTIDE SEQUENCE</scope>
    <source>
        <strain evidence="1">ChiSxjej1B13-7958</strain>
    </source>
</reference>
<gene>
    <name evidence="1" type="ORF">IAB89_09260</name>
</gene>
<comment type="caution">
    <text evidence="1">The sequence shown here is derived from an EMBL/GenBank/DDBJ whole genome shotgun (WGS) entry which is preliminary data.</text>
</comment>
<proteinExistence type="predicted"/>
<evidence type="ECO:0000313" key="2">
    <source>
        <dbReference type="Proteomes" id="UP000824242"/>
    </source>
</evidence>
<accession>A0A9D1DF26</accession>
<name>A0A9D1DF26_9FIRM</name>
<dbReference type="Proteomes" id="UP000824242">
    <property type="component" value="Unassembled WGS sequence"/>
</dbReference>